<dbReference type="EMBL" id="LSSL01004439">
    <property type="protein sequence ID" value="OLY79451.1"/>
    <property type="molecule type" value="Genomic_DNA"/>
</dbReference>
<dbReference type="PANTHER" id="PTHR13390:SF0">
    <property type="entry name" value="LIPID DROPLET-ASSOCIATED HYDROLASE"/>
    <property type="match status" value="1"/>
</dbReference>
<evidence type="ECO:0000256" key="1">
    <source>
        <dbReference type="ARBA" id="ARBA00022801"/>
    </source>
</evidence>
<protein>
    <submittedName>
        <fullName evidence="2">UPF0554 protein C2orf43-like protein</fullName>
    </submittedName>
</protein>
<dbReference type="Pfam" id="PF10230">
    <property type="entry name" value="LIDHydrolase"/>
    <property type="match status" value="1"/>
</dbReference>
<dbReference type="GO" id="GO:0016298">
    <property type="term" value="F:lipase activity"/>
    <property type="evidence" value="ECO:0007669"/>
    <property type="project" value="InterPro"/>
</dbReference>
<sequence length="251" mass="28961">MWIVSLQGHSIYEDELGQLVEPDRIEYQQSSVPDPPKFLLCGHSVGSYICEQSFGFSNKNKNFNFLYEKVFKSSRESVYRVIYLFPTVMDIAKTPNGADLKLLFNPVSISLVSNMVGFLRYLFGPASLKYLISLRESNMPTHLGNMFAYKSLSRSTVSNFLNMAKQEMHTITALDSSFYQEFGHLFFMYYGTSDRWVPLDQYESMKQINTRGTTIQPKQQKSSIRTSSHYRYLSFRPTLPFFSLIPQLISA</sequence>
<keyword evidence="3" id="KW-1185">Reference proteome</keyword>
<comment type="caution">
    <text evidence="2">The sequence shown here is derived from an EMBL/GenBank/DDBJ whole genome shotgun (WGS) entry which is preliminary data.</text>
</comment>
<gene>
    <name evidence="2" type="ORF">AYI68_g6479</name>
</gene>
<organism evidence="2 3">
    <name type="scientific">Smittium mucronatum</name>
    <dbReference type="NCBI Taxonomy" id="133383"/>
    <lineage>
        <taxon>Eukaryota</taxon>
        <taxon>Fungi</taxon>
        <taxon>Fungi incertae sedis</taxon>
        <taxon>Zoopagomycota</taxon>
        <taxon>Kickxellomycotina</taxon>
        <taxon>Harpellomycetes</taxon>
        <taxon>Harpellales</taxon>
        <taxon>Legeriomycetaceae</taxon>
        <taxon>Smittium</taxon>
    </lineage>
</organism>
<dbReference type="AlphaFoldDB" id="A0A1R0GRC6"/>
<dbReference type="GO" id="GO:0005811">
    <property type="term" value="C:lipid droplet"/>
    <property type="evidence" value="ECO:0007669"/>
    <property type="project" value="InterPro"/>
</dbReference>
<dbReference type="InterPro" id="IPR019363">
    <property type="entry name" value="LDAH"/>
</dbReference>
<dbReference type="Proteomes" id="UP000187455">
    <property type="component" value="Unassembled WGS sequence"/>
</dbReference>
<evidence type="ECO:0000313" key="3">
    <source>
        <dbReference type="Proteomes" id="UP000187455"/>
    </source>
</evidence>
<evidence type="ECO:0000313" key="2">
    <source>
        <dbReference type="EMBL" id="OLY79451.1"/>
    </source>
</evidence>
<accession>A0A1R0GRC6</accession>
<dbReference type="PANTHER" id="PTHR13390">
    <property type="entry name" value="LIPASE"/>
    <property type="match status" value="1"/>
</dbReference>
<proteinExistence type="predicted"/>
<reference evidence="2 3" key="1">
    <citation type="journal article" date="2016" name="Mol. Biol. Evol.">
        <title>Genome-Wide Survey of Gut Fungi (Harpellales) Reveals the First Horizontally Transferred Ubiquitin Gene from a Mosquito Host.</title>
        <authorList>
            <person name="Wang Y."/>
            <person name="White M.M."/>
            <person name="Kvist S."/>
            <person name="Moncalvo J.M."/>
        </authorList>
    </citation>
    <scope>NUCLEOTIDE SEQUENCE [LARGE SCALE GENOMIC DNA]</scope>
    <source>
        <strain evidence="2 3">ALG-7-W6</strain>
    </source>
</reference>
<keyword evidence="1" id="KW-0378">Hydrolase</keyword>
<dbReference type="GO" id="GO:0019915">
    <property type="term" value="P:lipid storage"/>
    <property type="evidence" value="ECO:0007669"/>
    <property type="project" value="InterPro"/>
</dbReference>
<name>A0A1R0GRC6_9FUNG</name>
<dbReference type="OrthoDB" id="448051at2759"/>